<organism evidence="2 3">
    <name type="scientific">Kutzneria viridogrisea</name>
    <dbReference type="NCBI Taxonomy" id="47990"/>
    <lineage>
        <taxon>Bacteria</taxon>
        <taxon>Bacillati</taxon>
        <taxon>Actinomycetota</taxon>
        <taxon>Actinomycetes</taxon>
        <taxon>Pseudonocardiales</taxon>
        <taxon>Pseudonocardiaceae</taxon>
        <taxon>Kutzneria</taxon>
    </lineage>
</organism>
<dbReference type="Pfam" id="PF01370">
    <property type="entry name" value="Epimerase"/>
    <property type="match status" value="1"/>
</dbReference>
<protein>
    <submittedName>
        <fullName evidence="2">Nucleoside-diphosphate-sugar epimerase</fullName>
    </submittedName>
</protein>
<name>A0ABR6BJX9_9PSEU</name>
<dbReference type="Gene3D" id="3.90.25.10">
    <property type="entry name" value="UDP-galactose 4-epimerase, domain 1"/>
    <property type="match status" value="1"/>
</dbReference>
<dbReference type="Gene3D" id="3.40.50.720">
    <property type="entry name" value="NAD(P)-binding Rossmann-like Domain"/>
    <property type="match status" value="1"/>
</dbReference>
<proteinExistence type="predicted"/>
<dbReference type="InterPro" id="IPR050177">
    <property type="entry name" value="Lipid_A_modif_metabolic_enz"/>
</dbReference>
<comment type="caution">
    <text evidence="2">The sequence shown here is derived from an EMBL/GenBank/DDBJ whole genome shotgun (WGS) entry which is preliminary data.</text>
</comment>
<evidence type="ECO:0000313" key="2">
    <source>
        <dbReference type="EMBL" id="MBA8927203.1"/>
    </source>
</evidence>
<evidence type="ECO:0000313" key="3">
    <source>
        <dbReference type="Proteomes" id="UP000517916"/>
    </source>
</evidence>
<feature type="domain" description="NAD-dependent epimerase/dehydratase" evidence="1">
    <location>
        <begin position="4"/>
        <end position="226"/>
    </location>
</feature>
<dbReference type="PANTHER" id="PTHR43245">
    <property type="entry name" value="BIFUNCTIONAL POLYMYXIN RESISTANCE PROTEIN ARNA"/>
    <property type="match status" value="1"/>
</dbReference>
<dbReference type="PANTHER" id="PTHR43245:SF13">
    <property type="entry name" value="UDP-D-APIOSE_UDP-D-XYLOSE SYNTHASE 2"/>
    <property type="match status" value="1"/>
</dbReference>
<dbReference type="EMBL" id="JACJID010000003">
    <property type="protein sequence ID" value="MBA8927203.1"/>
    <property type="molecule type" value="Genomic_DNA"/>
</dbReference>
<sequence length="298" mass="30073">MTRVLLIGANGFLGAHVKRALTGAAGTSVVTAGRSASCDFALDLVTGGVAGVLAALEQAEPDVVVNCAGKVAGPPDVLAEGNITGPANLVGALLTRGCATRLVHLGSAGEYGRVEVGTPITERTRPCPVGVYGVTKLAGTAVVSAGRAAGLDAVVLRVFNPFGPGSPVGSLPGRLATQLRQAIAEGTDVHLGALDDVRDFVDARDVAEAVLAVCQASTVDTGVLNVASGRATPVRQLVTTLADIAGFTGVVVEQGVGSARSAEVPWHQADISTIGELLGWKPGRDLTTSLTDLWQATT</sequence>
<evidence type="ECO:0000259" key="1">
    <source>
        <dbReference type="Pfam" id="PF01370"/>
    </source>
</evidence>
<dbReference type="InterPro" id="IPR036291">
    <property type="entry name" value="NAD(P)-bd_dom_sf"/>
</dbReference>
<gene>
    <name evidence="2" type="ORF">BC739_004409</name>
</gene>
<dbReference type="RefSeq" id="WP_025355615.1">
    <property type="nucleotide sequence ID" value="NZ_BAAABQ010000057.1"/>
</dbReference>
<accession>A0ABR6BJX9</accession>
<reference evidence="2 3" key="1">
    <citation type="submission" date="2020-08" db="EMBL/GenBank/DDBJ databases">
        <title>Genomic Encyclopedia of Archaeal and Bacterial Type Strains, Phase II (KMG-II): from individual species to whole genera.</title>
        <authorList>
            <person name="Goeker M."/>
        </authorList>
    </citation>
    <scope>NUCLEOTIDE SEQUENCE [LARGE SCALE GENOMIC DNA]</scope>
    <source>
        <strain evidence="2 3">DSM 43850</strain>
    </source>
</reference>
<dbReference type="SUPFAM" id="SSF51735">
    <property type="entry name" value="NAD(P)-binding Rossmann-fold domains"/>
    <property type="match status" value="1"/>
</dbReference>
<dbReference type="InterPro" id="IPR001509">
    <property type="entry name" value="Epimerase_deHydtase"/>
</dbReference>
<keyword evidence="3" id="KW-1185">Reference proteome</keyword>
<dbReference type="Proteomes" id="UP000517916">
    <property type="component" value="Unassembled WGS sequence"/>
</dbReference>